<dbReference type="STRING" id="1210046.B277_08729"/>
<keyword evidence="5" id="KW-1185">Reference proteome</keyword>
<feature type="transmembrane region" description="Helical" evidence="1">
    <location>
        <begin position="43"/>
        <end position="62"/>
    </location>
</feature>
<dbReference type="RefSeq" id="WP_007927220.1">
    <property type="nucleotide sequence ID" value="NZ_ALWX01000038.1"/>
</dbReference>
<proteinExistence type="predicted"/>
<name>K1DXV9_9MICO</name>
<gene>
    <name evidence="2" type="ORF">B277_08729</name>
    <name evidence="3" type="ORF">CWN80_05150</name>
</gene>
<dbReference type="PATRIC" id="fig|1210046.3.peg.1669"/>
<feature type="transmembrane region" description="Helical" evidence="1">
    <location>
        <begin position="83"/>
        <end position="108"/>
    </location>
</feature>
<evidence type="ECO:0000313" key="2">
    <source>
        <dbReference type="EMBL" id="EKA61219.1"/>
    </source>
</evidence>
<feature type="transmembrane region" description="Helical" evidence="1">
    <location>
        <begin position="114"/>
        <end position="136"/>
    </location>
</feature>
<evidence type="ECO:0008006" key="6">
    <source>
        <dbReference type="Google" id="ProtNLM"/>
    </source>
</evidence>
<reference evidence="3 5" key="1">
    <citation type="journal article" date="2009" name="Int. J. Syst. Evol. Microbiol.">
        <title>Janibacter hoylei sp. nov., Bacillus isronensis sp. nov. and Bacillus aryabhattai sp. nov., isolated from cryotubes used for collecting air from the upper atmosphere.</title>
        <authorList>
            <person name="Shivaji S."/>
            <person name="Chaturvedi P."/>
            <person name="Begum Z."/>
            <person name="Pindi P.K."/>
            <person name="Manorama R."/>
            <person name="Padmanaban D.A."/>
            <person name="Shouche Y.S."/>
            <person name="Pawar S."/>
            <person name="Vaishampayan P."/>
            <person name="Dutt C.B."/>
            <person name="Datta G.N."/>
            <person name="Manchanda R.K."/>
            <person name="Rao U.R."/>
            <person name="Bhargava P.M."/>
            <person name="Narlikar J.V."/>
        </authorList>
    </citation>
    <scope>NUCLEOTIDE SEQUENCE [LARGE SCALE GENOMIC DNA]</scope>
    <source>
        <strain evidence="3 5">PVAS-1</strain>
    </source>
</reference>
<feature type="transmembrane region" description="Helical" evidence="1">
    <location>
        <begin position="143"/>
        <end position="166"/>
    </location>
</feature>
<dbReference type="EMBL" id="ALWX01000038">
    <property type="protein sequence ID" value="EKA61219.1"/>
    <property type="molecule type" value="Genomic_DNA"/>
</dbReference>
<evidence type="ECO:0000256" key="1">
    <source>
        <dbReference type="SAM" id="Phobius"/>
    </source>
</evidence>
<dbReference type="OrthoDB" id="3267731at2"/>
<sequence>MSLWRALRWSTAGIFLLLIAIATYAAAISERDFFGDYPLVALSQGWVALVVTGPLLAGWAAWDTARIMPWLDATFAGAHRAKALSGLTAPALLLGVLLPLAIVTYVAGWPPGPTTALVTISAGATLIAAASLGSAVGSILPRLVAVPTAAAAVYAVLALGGTAAPIGDI</sequence>
<keyword evidence="1" id="KW-0472">Membrane</keyword>
<keyword evidence="1" id="KW-1133">Transmembrane helix</keyword>
<dbReference type="Proteomes" id="UP000004474">
    <property type="component" value="Unassembled WGS sequence"/>
</dbReference>
<protein>
    <recommendedName>
        <fullName evidence="6">ABC transporter permease</fullName>
    </recommendedName>
</protein>
<reference evidence="3" key="3">
    <citation type="submission" date="2017-11" db="EMBL/GenBank/DDBJ databases">
        <authorList>
            <person name="Seuylemezian A."/>
            <person name="Cooper K."/>
            <person name="Vaishampayan P."/>
        </authorList>
    </citation>
    <scope>NUCLEOTIDE SEQUENCE</scope>
    <source>
        <strain evidence="3">PVAS-1</strain>
    </source>
</reference>
<dbReference type="AlphaFoldDB" id="K1DXV9"/>
<dbReference type="EMBL" id="PIPF01000005">
    <property type="protein sequence ID" value="RWU84218.1"/>
    <property type="molecule type" value="Genomic_DNA"/>
</dbReference>
<evidence type="ECO:0000313" key="4">
    <source>
        <dbReference type="Proteomes" id="UP000004474"/>
    </source>
</evidence>
<evidence type="ECO:0000313" key="3">
    <source>
        <dbReference type="EMBL" id="RWU84218.1"/>
    </source>
</evidence>
<evidence type="ECO:0000313" key="5">
    <source>
        <dbReference type="Proteomes" id="UP000288711"/>
    </source>
</evidence>
<accession>K1DXV9</accession>
<dbReference type="Proteomes" id="UP000288711">
    <property type="component" value="Unassembled WGS sequence"/>
</dbReference>
<organism evidence="2 4">
    <name type="scientific">Janibacter hoylei PVAS-1</name>
    <dbReference type="NCBI Taxonomy" id="1210046"/>
    <lineage>
        <taxon>Bacteria</taxon>
        <taxon>Bacillati</taxon>
        <taxon>Actinomycetota</taxon>
        <taxon>Actinomycetes</taxon>
        <taxon>Micrococcales</taxon>
        <taxon>Intrasporangiaceae</taxon>
        <taxon>Janibacter</taxon>
    </lineage>
</organism>
<comment type="caution">
    <text evidence="2">The sequence shown here is derived from an EMBL/GenBank/DDBJ whole genome shotgun (WGS) entry which is preliminary data.</text>
</comment>
<keyword evidence="1" id="KW-0812">Transmembrane</keyword>
<reference evidence="2 4" key="2">
    <citation type="journal article" date="2012" name="J. Bacteriol.">
        <title>Genome Sequence of Janibacter hoylei MTCC8307, Isolated from the Stratospheric Air.</title>
        <authorList>
            <person name="Pawar S.P."/>
            <person name="Dhotre D.P."/>
            <person name="Shetty S.A."/>
            <person name="Chowdhury S.P."/>
            <person name="Chaudhari B.L."/>
            <person name="Shouche Y.S."/>
        </authorList>
    </citation>
    <scope>NUCLEOTIDE SEQUENCE [LARGE SCALE GENOMIC DNA]</scope>
    <source>
        <strain evidence="2 4">PVAS-1</strain>
    </source>
</reference>